<dbReference type="Gene3D" id="2.170.270.10">
    <property type="entry name" value="SET domain"/>
    <property type="match status" value="1"/>
</dbReference>
<reference evidence="6" key="1">
    <citation type="submission" date="2020-02" db="EMBL/GenBank/DDBJ databases">
        <authorList>
            <person name="Palmer J.M."/>
        </authorList>
    </citation>
    <scope>NUCLEOTIDE SEQUENCE</scope>
    <source>
        <strain evidence="6">EPUS1.4</strain>
        <tissue evidence="6">Thallus</tissue>
    </source>
</reference>
<evidence type="ECO:0008006" key="8">
    <source>
        <dbReference type="Google" id="ProtNLM"/>
    </source>
</evidence>
<name>A0A8H7AG83_9EURO</name>
<dbReference type="GO" id="GO:0032259">
    <property type="term" value="P:methylation"/>
    <property type="evidence" value="ECO:0007669"/>
    <property type="project" value="UniProtKB-KW"/>
</dbReference>
<dbReference type="Pfam" id="PF00856">
    <property type="entry name" value="SET"/>
    <property type="match status" value="1"/>
</dbReference>
<dbReference type="PANTHER" id="PTHR12350:SF19">
    <property type="entry name" value="SET DOMAIN-CONTAINING PROTEIN"/>
    <property type="match status" value="1"/>
</dbReference>
<gene>
    <name evidence="6" type="ORF">GJ744_010440</name>
</gene>
<dbReference type="PROSITE" id="PS50868">
    <property type="entry name" value="POST_SET"/>
    <property type="match status" value="1"/>
</dbReference>
<comment type="caution">
    <text evidence="6">The sequence shown here is derived from an EMBL/GenBank/DDBJ whole genome shotgun (WGS) entry which is preliminary data.</text>
</comment>
<organism evidence="6 7">
    <name type="scientific">Endocarpon pusillum</name>
    <dbReference type="NCBI Taxonomy" id="364733"/>
    <lineage>
        <taxon>Eukaryota</taxon>
        <taxon>Fungi</taxon>
        <taxon>Dikarya</taxon>
        <taxon>Ascomycota</taxon>
        <taxon>Pezizomycotina</taxon>
        <taxon>Eurotiomycetes</taxon>
        <taxon>Chaetothyriomycetidae</taxon>
        <taxon>Verrucariales</taxon>
        <taxon>Verrucariaceae</taxon>
        <taxon>Endocarpon</taxon>
    </lineage>
</organism>
<dbReference type="EMBL" id="JAACFV010000068">
    <property type="protein sequence ID" value="KAF7507509.1"/>
    <property type="molecule type" value="Genomic_DNA"/>
</dbReference>
<feature type="domain" description="SET" evidence="4">
    <location>
        <begin position="14"/>
        <end position="111"/>
    </location>
</feature>
<keyword evidence="7" id="KW-1185">Reference proteome</keyword>
<dbReference type="OrthoDB" id="5984008at2759"/>
<evidence type="ECO:0000256" key="1">
    <source>
        <dbReference type="ARBA" id="ARBA00022603"/>
    </source>
</evidence>
<evidence type="ECO:0000256" key="3">
    <source>
        <dbReference type="ARBA" id="ARBA00022691"/>
    </source>
</evidence>
<keyword evidence="2" id="KW-0808">Transferase</keyword>
<evidence type="ECO:0000313" key="6">
    <source>
        <dbReference type="EMBL" id="KAF7507509.1"/>
    </source>
</evidence>
<dbReference type="InterPro" id="IPR046341">
    <property type="entry name" value="SET_dom_sf"/>
</dbReference>
<dbReference type="InterPro" id="IPR053201">
    <property type="entry name" value="Flavunoidine_N-MTase"/>
</dbReference>
<evidence type="ECO:0000259" key="5">
    <source>
        <dbReference type="PROSITE" id="PS50868"/>
    </source>
</evidence>
<keyword evidence="3" id="KW-0949">S-adenosyl-L-methionine</keyword>
<feature type="domain" description="Post-SET" evidence="5">
    <location>
        <begin position="119"/>
        <end position="135"/>
    </location>
</feature>
<evidence type="ECO:0000313" key="7">
    <source>
        <dbReference type="Proteomes" id="UP000606974"/>
    </source>
</evidence>
<evidence type="ECO:0000256" key="2">
    <source>
        <dbReference type="ARBA" id="ARBA00022679"/>
    </source>
</evidence>
<sequence>MIVTPSWQQPSHPDLIQVISSPDKFGNFALSLVSLPAGAFFARIDKYHFVNDRSYATVEASQGRHLELDSDLLYVNHSCDPALEFDVTRMEVRVSHHRRLNKGDELTFFYPSTELHMAQPFDCHCRASECKGRIAGAAQMEPSHLDEYWLNQHVQEQLARKNYANDVIVATER</sequence>
<dbReference type="InterPro" id="IPR003616">
    <property type="entry name" value="Post-SET_dom"/>
</dbReference>
<dbReference type="AlphaFoldDB" id="A0A8H7AG83"/>
<dbReference type="SUPFAM" id="SSF82199">
    <property type="entry name" value="SET domain"/>
    <property type="match status" value="1"/>
</dbReference>
<accession>A0A8H7AG83</accession>
<dbReference type="InterPro" id="IPR001214">
    <property type="entry name" value="SET_dom"/>
</dbReference>
<dbReference type="PANTHER" id="PTHR12350">
    <property type="entry name" value="HISTONE-LYSINE N-METHYLTRANSFERASE-RELATED"/>
    <property type="match status" value="1"/>
</dbReference>
<keyword evidence="1" id="KW-0489">Methyltransferase</keyword>
<dbReference type="GO" id="GO:0008168">
    <property type="term" value="F:methyltransferase activity"/>
    <property type="evidence" value="ECO:0007669"/>
    <property type="project" value="UniProtKB-KW"/>
</dbReference>
<protein>
    <recommendedName>
        <fullName evidence="8">Post-SET domain-containing protein</fullName>
    </recommendedName>
</protein>
<dbReference type="PROSITE" id="PS50280">
    <property type="entry name" value="SET"/>
    <property type="match status" value="1"/>
</dbReference>
<proteinExistence type="predicted"/>
<dbReference type="Proteomes" id="UP000606974">
    <property type="component" value="Unassembled WGS sequence"/>
</dbReference>
<evidence type="ECO:0000259" key="4">
    <source>
        <dbReference type="PROSITE" id="PS50280"/>
    </source>
</evidence>